<evidence type="ECO:0000313" key="8">
    <source>
        <dbReference type="EMBL" id="MFD1106731.1"/>
    </source>
</evidence>
<dbReference type="Gene3D" id="2.60.450.10">
    <property type="entry name" value="Lipopolysaccharide (LPS) transport protein A like domain"/>
    <property type="match status" value="1"/>
</dbReference>
<sequence length="769" mass="84992" precursor="true">MRPSIRPNRLSHVPFPRCLGSSARAALLGGVALLAIPHALAQDAPEPRFNEPQAPVSAPDAPVPASDDQIGFAADTLEYDSNSEVVTASGHVQLVRDGNRLRADRVVWNRTSGKVEAQGNVSVTDPEGNTAYGDRFDVTDTLKDGAVDNMLLVLQTGGRLAAVKGERTNGVYTLHRAAYTGCSVEDGDGCPKEPTWQINAVKVVYDPTRERVTYTNANVELFGLPLIPLPGLSHPVGDDGGSGLLVPNLRYDRNNGFEVALPYYFKLAPNRDLTVTPHIYSNVLPMLETNYRHLWDRGAYQVTGYVTYGRRVGTGEIDTTLPVNSQKDLRGYLDASGAMQLTPEWSVDGSVRVTTDRTFLRRYDVSRDDRLRSTIGAQRIGDNSYFSLRGWAVQTLRQGDSQGQQPIALPVLDYRYRVKDPLLGGVLQLQANSLAITRTNGQDTQRAFAGAEWNLRTLTGLGQEVTFTGYLRGDVYHSNDRLLNPIPRYAGDAGWQARGIAAAAIDMRWPFMGEALGGVQRIAPRIQLVAAPHLANLSLPNEDARAVDLEDSNLFALNRFAGYDRFEDSSRVTYGLEYGLEIPNISIQANIGQSYRLDRRPSILPDGTGLSGRLSDIVGRTTIRYKDFVSLTHRYRLDKDSLAVRRNEIDATIGSKSTYAMASYLRLNRNAVAGVEDLQDREELRLGGRVQFARFWSVFGSTVINLTDAREDPTSMSDGYQPVRHRLGIAYEDDCLTLGFTWRRDYQANGDARKGNGFQLRLAFRNIGI</sequence>
<proteinExistence type="inferred from homology"/>
<evidence type="ECO:0000259" key="6">
    <source>
        <dbReference type="Pfam" id="PF03968"/>
    </source>
</evidence>
<comment type="function">
    <text evidence="4">Involved in the assembly of lipopolysaccharide (LPS) at the surface of the outer membrane.</text>
</comment>
<keyword evidence="1 4" id="KW-0732">Signal</keyword>
<evidence type="ECO:0000259" key="7">
    <source>
        <dbReference type="Pfam" id="PF04453"/>
    </source>
</evidence>
<evidence type="ECO:0000256" key="2">
    <source>
        <dbReference type="ARBA" id="ARBA00023136"/>
    </source>
</evidence>
<evidence type="ECO:0000256" key="4">
    <source>
        <dbReference type="HAMAP-Rule" id="MF_01411"/>
    </source>
</evidence>
<organism evidence="8 9">
    <name type="scientific">Sphingobium olei</name>
    <dbReference type="NCBI Taxonomy" id="420955"/>
    <lineage>
        <taxon>Bacteria</taxon>
        <taxon>Pseudomonadati</taxon>
        <taxon>Pseudomonadota</taxon>
        <taxon>Alphaproteobacteria</taxon>
        <taxon>Sphingomonadales</taxon>
        <taxon>Sphingomonadaceae</taxon>
        <taxon>Sphingobium</taxon>
    </lineage>
</organism>
<comment type="caution">
    <text evidence="8">The sequence shown here is derived from an EMBL/GenBank/DDBJ whole genome shotgun (WGS) entry which is preliminary data.</text>
</comment>
<dbReference type="EMBL" id="JBHTLS010000133">
    <property type="protein sequence ID" value="MFD1106731.1"/>
    <property type="molecule type" value="Genomic_DNA"/>
</dbReference>
<feature type="signal peptide" evidence="4">
    <location>
        <begin position="1"/>
        <end position="41"/>
    </location>
</feature>
<feature type="domain" description="LptD C-terminal" evidence="7">
    <location>
        <begin position="330"/>
        <end position="696"/>
    </location>
</feature>
<dbReference type="InterPro" id="IPR050218">
    <property type="entry name" value="LptD"/>
</dbReference>
<comment type="caution">
    <text evidence="4">Lacks conserved residue(s) required for the propagation of feature annotation.</text>
</comment>
<comment type="subcellular location">
    <subcellularLocation>
        <location evidence="4">Cell outer membrane</location>
    </subcellularLocation>
</comment>
<keyword evidence="2 4" id="KW-0472">Membrane</keyword>
<comment type="subunit">
    <text evidence="4">Component of the lipopolysaccharide transport and assembly complex.</text>
</comment>
<name>A0ABW3P274_9SPHN</name>
<feature type="chain" id="PRO_5044937859" description="LPS-assembly protein LptD" evidence="4">
    <location>
        <begin position="42"/>
        <end position="769"/>
    </location>
</feature>
<evidence type="ECO:0000313" key="9">
    <source>
        <dbReference type="Proteomes" id="UP001597203"/>
    </source>
</evidence>
<dbReference type="HAMAP" id="MF_01411">
    <property type="entry name" value="LPS_assembly_LptD"/>
    <property type="match status" value="1"/>
</dbReference>
<feature type="compositionally biased region" description="Low complexity" evidence="5">
    <location>
        <begin position="52"/>
        <end position="64"/>
    </location>
</feature>
<dbReference type="RefSeq" id="WP_380913683.1">
    <property type="nucleotide sequence ID" value="NZ_JBHTLS010000133.1"/>
</dbReference>
<keyword evidence="3 4" id="KW-0998">Cell outer membrane</keyword>
<dbReference type="PANTHER" id="PTHR30189:SF1">
    <property type="entry name" value="LPS-ASSEMBLY PROTEIN LPTD"/>
    <property type="match status" value="1"/>
</dbReference>
<feature type="region of interest" description="Disordered" evidence="5">
    <location>
        <begin position="45"/>
        <end position="64"/>
    </location>
</feature>
<evidence type="ECO:0000256" key="3">
    <source>
        <dbReference type="ARBA" id="ARBA00023237"/>
    </source>
</evidence>
<dbReference type="PANTHER" id="PTHR30189">
    <property type="entry name" value="LPS-ASSEMBLY PROTEIN"/>
    <property type="match status" value="1"/>
</dbReference>
<dbReference type="Pfam" id="PF03968">
    <property type="entry name" value="LptD_N"/>
    <property type="match status" value="1"/>
</dbReference>
<gene>
    <name evidence="4" type="primary">lptD</name>
    <name evidence="8" type="ORF">ACFQ24_17850</name>
</gene>
<dbReference type="Pfam" id="PF04453">
    <property type="entry name" value="LptD"/>
    <property type="match status" value="1"/>
</dbReference>
<feature type="domain" description="Organic solvent tolerance-like N-terminal" evidence="6">
    <location>
        <begin position="74"/>
        <end position="120"/>
    </location>
</feature>
<evidence type="ECO:0000256" key="5">
    <source>
        <dbReference type="SAM" id="MobiDB-lite"/>
    </source>
</evidence>
<dbReference type="InterPro" id="IPR007543">
    <property type="entry name" value="LptD_C"/>
</dbReference>
<dbReference type="Proteomes" id="UP001597203">
    <property type="component" value="Unassembled WGS sequence"/>
</dbReference>
<comment type="similarity">
    <text evidence="4">Belongs to the LptD family.</text>
</comment>
<evidence type="ECO:0000256" key="1">
    <source>
        <dbReference type="ARBA" id="ARBA00022729"/>
    </source>
</evidence>
<keyword evidence="9" id="KW-1185">Reference proteome</keyword>
<reference evidence="9" key="1">
    <citation type="journal article" date="2019" name="Int. J. Syst. Evol. Microbiol.">
        <title>The Global Catalogue of Microorganisms (GCM) 10K type strain sequencing project: providing services to taxonomists for standard genome sequencing and annotation.</title>
        <authorList>
            <consortium name="The Broad Institute Genomics Platform"/>
            <consortium name="The Broad Institute Genome Sequencing Center for Infectious Disease"/>
            <person name="Wu L."/>
            <person name="Ma J."/>
        </authorList>
    </citation>
    <scope>NUCLEOTIDE SEQUENCE [LARGE SCALE GENOMIC DNA]</scope>
    <source>
        <strain evidence="9">CCUG 54329</strain>
    </source>
</reference>
<accession>A0ABW3P274</accession>
<dbReference type="InterPro" id="IPR020889">
    <property type="entry name" value="LipoPS_assembly_LptD"/>
</dbReference>
<dbReference type="InterPro" id="IPR005653">
    <property type="entry name" value="OstA-like_N"/>
</dbReference>
<protein>
    <recommendedName>
        <fullName evidence="4">LPS-assembly protein LptD</fullName>
    </recommendedName>
</protein>